<name>A0A2K3YUB5_9STAP</name>
<dbReference type="InterPro" id="IPR016181">
    <property type="entry name" value="Acyl_CoA_acyltransferase"/>
</dbReference>
<evidence type="ECO:0000259" key="1">
    <source>
        <dbReference type="PROSITE" id="PS51186"/>
    </source>
</evidence>
<comment type="caution">
    <text evidence="2">The sequence shown here is derived from an EMBL/GenBank/DDBJ whole genome shotgun (WGS) entry which is preliminary data.</text>
</comment>
<dbReference type="CDD" id="cd04301">
    <property type="entry name" value="NAT_SF"/>
    <property type="match status" value="1"/>
</dbReference>
<dbReference type="InterPro" id="IPR000182">
    <property type="entry name" value="GNAT_dom"/>
</dbReference>
<dbReference type="PROSITE" id="PS51186">
    <property type="entry name" value="GNAT"/>
    <property type="match status" value="1"/>
</dbReference>
<dbReference type="Proteomes" id="UP000242752">
    <property type="component" value="Unassembled WGS sequence"/>
</dbReference>
<dbReference type="Pfam" id="PF00583">
    <property type="entry name" value="Acetyltransf_1"/>
    <property type="match status" value="1"/>
</dbReference>
<dbReference type="AlphaFoldDB" id="A0A2K3YUB5"/>
<feature type="domain" description="N-acetyltransferase" evidence="1">
    <location>
        <begin position="151"/>
        <end position="286"/>
    </location>
</feature>
<organism evidence="2 3">
    <name type="scientific">Staphylococcus rostri</name>
    <dbReference type="NCBI Taxonomy" id="522262"/>
    <lineage>
        <taxon>Bacteria</taxon>
        <taxon>Bacillati</taxon>
        <taxon>Bacillota</taxon>
        <taxon>Bacilli</taxon>
        <taxon>Bacillales</taxon>
        <taxon>Staphylococcaceae</taxon>
        <taxon>Staphylococcus</taxon>
    </lineage>
</organism>
<protein>
    <submittedName>
        <fullName evidence="2">GNAT family N-acetyltransferase</fullName>
    </submittedName>
</protein>
<dbReference type="GO" id="GO:0004145">
    <property type="term" value="F:diamine N-acetyltransferase activity"/>
    <property type="evidence" value="ECO:0007669"/>
    <property type="project" value="TreeGrafter"/>
</dbReference>
<accession>A0A2K3YUB5</accession>
<dbReference type="OrthoDB" id="2417302at2"/>
<keyword evidence="2" id="KW-0808">Transferase</keyword>
<reference evidence="2 3" key="1">
    <citation type="submission" date="2017-08" db="EMBL/GenBank/DDBJ databases">
        <title>Draft genome sequences of 64 type strains of genus Staph aureus.</title>
        <authorList>
            <person name="Cole K."/>
            <person name="Golubchik T."/>
            <person name="Russell J."/>
            <person name="Foster D."/>
            <person name="Llewelyn M."/>
            <person name="Wilson D."/>
            <person name="Crook D."/>
            <person name="Paul J."/>
        </authorList>
    </citation>
    <scope>NUCLEOTIDE SEQUENCE [LARGE SCALE GENOMIC DNA]</scope>
    <source>
        <strain evidence="2 3">DSM 21968</strain>
    </source>
</reference>
<dbReference type="PANTHER" id="PTHR43415">
    <property type="entry name" value="SPERMIDINE N(1)-ACETYLTRANSFERASE"/>
    <property type="match status" value="1"/>
</dbReference>
<dbReference type="SUPFAM" id="SSF55729">
    <property type="entry name" value="Acyl-CoA N-acyltransferases (Nat)"/>
    <property type="match status" value="1"/>
</dbReference>
<keyword evidence="3" id="KW-1185">Reference proteome</keyword>
<evidence type="ECO:0000313" key="2">
    <source>
        <dbReference type="EMBL" id="PNZ29196.1"/>
    </source>
</evidence>
<proteinExistence type="predicted"/>
<dbReference type="Gene3D" id="3.40.630.30">
    <property type="match status" value="1"/>
</dbReference>
<gene>
    <name evidence="2" type="ORF">CD122_03425</name>
</gene>
<evidence type="ECO:0000313" key="3">
    <source>
        <dbReference type="Proteomes" id="UP000242752"/>
    </source>
</evidence>
<dbReference type="RefSeq" id="WP_103357602.1">
    <property type="nucleotide sequence ID" value="NZ_CP113107.1"/>
</dbReference>
<dbReference type="PANTHER" id="PTHR43415:SF6">
    <property type="entry name" value="SPERMIDINE N(1)-ACETYLTRANSFERASE"/>
    <property type="match status" value="1"/>
</dbReference>
<dbReference type="EMBL" id="PPRF01000017">
    <property type="protein sequence ID" value="PNZ29196.1"/>
    <property type="molecule type" value="Genomic_DNA"/>
</dbReference>
<sequence length="286" mass="33419">MKTQRIQNFAHIVSFIQTNLSVNQSYTHKLPVHSEEALQAFLTDAYHNDTLYVVEADETIQMVLICTPYADNKYQVIGPIYRQGVTFTEADLKKLFDAATAHHTRPSTYYFAYTTAHPAIKAYMKSIGAAYTFTDYYLETSHDLGETEHAHLIIDYTPVYFRYFQKLHENTFVHNAMTAEEITTTLDDDHQLFLYVAEGIVKGYLYLVYDREHNCAEIKYFSSHSDYRLKGIAFDLIRHAIHLACARDGMESVHFKIRSKNHQLVSRFDTLGFRIKYEYHKFKCHF</sequence>